<evidence type="ECO:0000256" key="5">
    <source>
        <dbReference type="ARBA" id="ARBA00022475"/>
    </source>
</evidence>
<dbReference type="Gene3D" id="3.10.450.50">
    <property type="match status" value="1"/>
</dbReference>
<name>A0A0S7WVT5_UNCT6</name>
<evidence type="ECO:0000256" key="16">
    <source>
        <dbReference type="RuleBase" id="RU003874"/>
    </source>
</evidence>
<dbReference type="Pfam" id="PF02810">
    <property type="entry name" value="SEC-C"/>
    <property type="match status" value="1"/>
</dbReference>
<evidence type="ECO:0000256" key="3">
    <source>
        <dbReference type="ARBA" id="ARBA00007650"/>
    </source>
</evidence>
<dbReference type="FunFam" id="1.10.3060.10:FF:000003">
    <property type="entry name" value="Protein translocase subunit SecA"/>
    <property type="match status" value="1"/>
</dbReference>
<organism evidence="22 23">
    <name type="scientific">candidate division TA06 bacterium DG_24</name>
    <dbReference type="NCBI Taxonomy" id="1703770"/>
    <lineage>
        <taxon>Bacteria</taxon>
        <taxon>Bacteria division TA06</taxon>
    </lineage>
</organism>
<keyword evidence="13 15" id="KW-0811">Translocation</keyword>
<dbReference type="InterPro" id="IPR011115">
    <property type="entry name" value="SecA_DEAD"/>
</dbReference>
<dbReference type="FunFam" id="3.40.50.300:FF:000113">
    <property type="entry name" value="Preprotein translocase subunit SecA"/>
    <property type="match status" value="1"/>
</dbReference>
<protein>
    <recommendedName>
        <fullName evidence="15 16">Protein translocase subunit SecA</fullName>
        <ecNumber evidence="15">7.4.2.8</ecNumber>
    </recommendedName>
</protein>
<feature type="binding site" evidence="15">
    <location>
        <begin position="204"/>
        <end position="208"/>
    </location>
    <ligand>
        <name>ATP</name>
        <dbReference type="ChEBI" id="CHEBI:30616"/>
    </ligand>
</feature>
<evidence type="ECO:0000256" key="6">
    <source>
        <dbReference type="ARBA" id="ARBA00022490"/>
    </source>
</evidence>
<dbReference type="CDD" id="cd18803">
    <property type="entry name" value="SF2_C_secA"/>
    <property type="match status" value="1"/>
</dbReference>
<keyword evidence="4 15" id="KW-0813">Transport</keyword>
<dbReference type="SUPFAM" id="SSF52540">
    <property type="entry name" value="P-loop containing nucleoside triphosphate hydrolases"/>
    <property type="match status" value="2"/>
</dbReference>
<keyword evidence="11 15" id="KW-0653">Protein transport</keyword>
<evidence type="ECO:0000256" key="10">
    <source>
        <dbReference type="ARBA" id="ARBA00022840"/>
    </source>
</evidence>
<dbReference type="PROSITE" id="PS01312">
    <property type="entry name" value="SECA"/>
    <property type="match status" value="1"/>
</dbReference>
<accession>A0A0S7WVT5</accession>
<dbReference type="PANTHER" id="PTHR30612:SF0">
    <property type="entry name" value="CHLOROPLAST PROTEIN-TRANSPORTING ATPASE"/>
    <property type="match status" value="1"/>
</dbReference>
<proteinExistence type="inferred from homology"/>
<comment type="caution">
    <text evidence="22">The sequence shown here is derived from an EMBL/GenBank/DDBJ whole genome shotgun (WGS) entry which is preliminary data.</text>
</comment>
<comment type="catalytic activity">
    <reaction evidence="15">
        <text>ATP + H2O + cellular proteinSide 1 = ADP + phosphate + cellular proteinSide 2.</text>
        <dbReference type="EC" id="7.4.2.8"/>
    </reaction>
</comment>
<feature type="region of interest" description="Disordered" evidence="18">
    <location>
        <begin position="1040"/>
        <end position="1096"/>
    </location>
</feature>
<keyword evidence="12 15" id="KW-1278">Translocase</keyword>
<keyword evidence="8 15" id="KW-0547">Nucleotide-binding</keyword>
<dbReference type="STRING" id="1703770.AMJ39_00705"/>
<feature type="domain" description="Helicase ATP-binding" evidence="19">
    <location>
        <begin position="188"/>
        <end position="326"/>
    </location>
</feature>
<dbReference type="PROSITE" id="PS51194">
    <property type="entry name" value="HELICASE_CTER"/>
    <property type="match status" value="1"/>
</dbReference>
<feature type="domain" description="Helicase C-terminal" evidence="20">
    <location>
        <begin position="622"/>
        <end position="807"/>
    </location>
</feature>
<dbReference type="Gene3D" id="3.90.1440.10">
    <property type="entry name" value="SecA, preprotein cross-linking domain"/>
    <property type="match status" value="1"/>
</dbReference>
<dbReference type="GO" id="GO:0005524">
    <property type="term" value="F:ATP binding"/>
    <property type="evidence" value="ECO:0007669"/>
    <property type="project" value="UniProtKB-UniRule"/>
</dbReference>
<dbReference type="Proteomes" id="UP000052008">
    <property type="component" value="Unassembled WGS sequence"/>
</dbReference>
<feature type="binding site" evidence="15">
    <location>
        <position position="165"/>
    </location>
    <ligand>
        <name>ATP</name>
        <dbReference type="ChEBI" id="CHEBI:30616"/>
    </ligand>
</feature>
<evidence type="ECO:0000259" key="19">
    <source>
        <dbReference type="PROSITE" id="PS51192"/>
    </source>
</evidence>
<evidence type="ECO:0000256" key="14">
    <source>
        <dbReference type="ARBA" id="ARBA00023136"/>
    </source>
</evidence>
<dbReference type="PRINTS" id="PR00906">
    <property type="entry name" value="SECA"/>
</dbReference>
<dbReference type="InterPro" id="IPR020937">
    <property type="entry name" value="SecA_CS"/>
</dbReference>
<dbReference type="GO" id="GO:0005886">
    <property type="term" value="C:plasma membrane"/>
    <property type="evidence" value="ECO:0007669"/>
    <property type="project" value="UniProtKB-SubCell"/>
</dbReference>
<evidence type="ECO:0000256" key="18">
    <source>
        <dbReference type="SAM" id="MobiDB-lite"/>
    </source>
</evidence>
<sequence length="1096" mass="125851">MLTKVLRKVMGGSKNERELKKLLPLVDEINQIYADLYHLTDEQLRGKTDELRAAVAEATEELRVHVDEVRARRTELMDELGDVRKRARSEVIEGDIDELERELEDCREEEHDAVAALEIRQAEVLDDLLPRAYAVVKEACRRLVGQTWRVCGIDTTWDMVPFDVQLMGAIVLHQRSGNWRERWSKDIEKREKSPRGKIAEMATGEGKTLVATMPVYLNALLGRGVHVVTVNDYLAQRDREWMGKVYEFLGLTVGCIQAGMTPIERKREYECDVTHGTNNEFGFDYLRDNMAVRIEDQVQRGHYYVIVDEVDSVLIDEARTPLIISGVVEHSLHQFDKLKPVVDRVVHQQTVLVNRIVADAQELLDQGDEYGAGIKLLQARRGAPKNKRLMKIEGEVGVKKLISRVESEYTRDKRMGEIDEELFFSIDERGQVTDLSERGRNAIAPDDPEFFVLPDLAVEVEEIRRDESLTPQQRVEKEERLHRVFAEKSERLHNIRQLLKAYSLFEKDVEYVVTDGRVIIVDEFTGRLMPGRRFSDGLHEALEAKEGVTIERETQTMATITLQNYFKLYEKLAGMTGTAETEQAEFYENYGLEVVVIPTNEPVRRIDYADLVYKTRREKYNAVIDEIVSLHEQERPVLVGTVSVEVSETLSRMLKRRGIKHSVLNAKYHQKEAEIVALAGEPGAVTIATNMAGRGTDIKLGTGVVKGEACYLVSGDGACRYWDEEPGRCPGAVPCGLHIVGTERHEARRIDRQLRGRCGRQGDPGSSRFYLSLEDDLMRLFASEWVASVMNKLWVEEGQPIEHNMVTRAIERAQERIEGYNFDIRKRLLEYDNVMNKQRSTIYQLRQQVLEEADVRDRVDEVIATVVERVVEQHTDSRAYPETWDWQGLRNELMRLFLLSDFQVDDEKSERLRVDDLYETILHRARSLYSEREALLPSEDMRQLERAILLRTIDDRWRDHLRAIDAMREGIGLRAYGQKDPLLEYKSESFRMFEELLTEIYEDVIRYLFRFQVAAREPRRVAERKLDVAPPVRAMKPSTVAPMVAGEPAGRPEARPEPAGRAGAERPSPVRVGKKVGRNDPCPCGSGKKYKKCCGR</sequence>
<dbReference type="EMBL" id="LIZS01000004">
    <property type="protein sequence ID" value="KPJ54301.1"/>
    <property type="molecule type" value="Genomic_DNA"/>
</dbReference>
<evidence type="ECO:0000256" key="12">
    <source>
        <dbReference type="ARBA" id="ARBA00022967"/>
    </source>
</evidence>
<evidence type="ECO:0000256" key="8">
    <source>
        <dbReference type="ARBA" id="ARBA00022741"/>
    </source>
</evidence>
<dbReference type="GO" id="GO:0043952">
    <property type="term" value="P:protein transport by the Sec complex"/>
    <property type="evidence" value="ECO:0007669"/>
    <property type="project" value="UniProtKB-ARBA"/>
</dbReference>
<dbReference type="InterPro" id="IPR036670">
    <property type="entry name" value="SecA_X-link_sf"/>
</dbReference>
<comment type="similarity">
    <text evidence="3 15 16">Belongs to the SecA family.</text>
</comment>
<dbReference type="InterPro" id="IPR036266">
    <property type="entry name" value="SecA_Wing/Scaffold_sf"/>
</dbReference>
<comment type="cofactor">
    <cofactor evidence="1">
        <name>Zn(2+)</name>
        <dbReference type="ChEBI" id="CHEBI:29105"/>
    </cofactor>
</comment>
<dbReference type="GO" id="GO:0008564">
    <property type="term" value="F:protein-exporting ATPase activity"/>
    <property type="evidence" value="ECO:0007669"/>
    <property type="project" value="UniProtKB-EC"/>
</dbReference>
<dbReference type="NCBIfam" id="TIGR00963">
    <property type="entry name" value="secA"/>
    <property type="match status" value="1"/>
</dbReference>
<feature type="domain" description="SecA family profile" evidence="21">
    <location>
        <begin position="4"/>
        <end position="802"/>
    </location>
</feature>
<dbReference type="PROSITE" id="PS51192">
    <property type="entry name" value="HELICASE_ATP_BIND_1"/>
    <property type="match status" value="1"/>
</dbReference>
<keyword evidence="14 15" id="KW-0472">Membrane</keyword>
<comment type="function">
    <text evidence="15">Part of the Sec protein translocase complex. Interacts with the SecYEG preprotein conducting channel. Has a central role in coupling the hydrolysis of ATP to the transfer of proteins into and across the cell membrane, serving as an ATP-driven molecular motor driving the stepwise translocation of polypeptide chains across the membrane.</text>
</comment>
<comment type="subcellular location">
    <subcellularLocation>
        <location evidence="15">Cell membrane</location>
        <topology evidence="15">Peripheral membrane protein</topology>
        <orientation evidence="15">Cytoplasmic side</orientation>
    </subcellularLocation>
    <subcellularLocation>
        <location evidence="15">Cytoplasm</location>
    </subcellularLocation>
    <subcellularLocation>
        <location evidence="2">Membrane</location>
        <topology evidence="2">Peripheral membrane protein</topology>
    </subcellularLocation>
    <text evidence="15">Distribution is 50-50.</text>
</comment>
<dbReference type="GO" id="GO:0006605">
    <property type="term" value="P:protein targeting"/>
    <property type="evidence" value="ECO:0007669"/>
    <property type="project" value="UniProtKB-UniRule"/>
</dbReference>
<dbReference type="InterPro" id="IPR014018">
    <property type="entry name" value="SecA_motor_DEAD"/>
</dbReference>
<dbReference type="GO" id="GO:0031522">
    <property type="term" value="C:cell envelope Sec protein transport complex"/>
    <property type="evidence" value="ECO:0007669"/>
    <property type="project" value="TreeGrafter"/>
</dbReference>
<dbReference type="InterPro" id="IPR011130">
    <property type="entry name" value="SecA_preprotein_X-link_dom"/>
</dbReference>
<dbReference type="GO" id="GO:0017038">
    <property type="term" value="P:protein import"/>
    <property type="evidence" value="ECO:0007669"/>
    <property type="project" value="InterPro"/>
</dbReference>
<dbReference type="Gene3D" id="1.10.3060.10">
    <property type="entry name" value="Helical scaffold and wing domains of SecA"/>
    <property type="match status" value="1"/>
</dbReference>
<evidence type="ECO:0000256" key="2">
    <source>
        <dbReference type="ARBA" id="ARBA00004170"/>
    </source>
</evidence>
<dbReference type="Gene3D" id="3.40.50.300">
    <property type="entry name" value="P-loop containing nucleotide triphosphate hydrolases"/>
    <property type="match status" value="2"/>
</dbReference>
<dbReference type="SUPFAM" id="SSF81767">
    <property type="entry name" value="Pre-protein crosslinking domain of SecA"/>
    <property type="match status" value="1"/>
</dbReference>
<keyword evidence="10 15" id="KW-0067">ATP-binding</keyword>
<gene>
    <name evidence="15" type="primary">secA</name>
    <name evidence="22" type="ORF">AMJ39_00705</name>
</gene>
<dbReference type="InterPro" id="IPR044722">
    <property type="entry name" value="SecA_SF2_C"/>
</dbReference>
<feature type="coiled-coil region" evidence="17">
    <location>
        <begin position="41"/>
        <end position="116"/>
    </location>
</feature>
<evidence type="ECO:0000256" key="4">
    <source>
        <dbReference type="ARBA" id="ARBA00022448"/>
    </source>
</evidence>
<dbReference type="InterPro" id="IPR000185">
    <property type="entry name" value="SecA"/>
</dbReference>
<dbReference type="Pfam" id="PF01043">
    <property type="entry name" value="SecA_PP_bind"/>
    <property type="match status" value="1"/>
</dbReference>
<evidence type="ECO:0000256" key="1">
    <source>
        <dbReference type="ARBA" id="ARBA00001947"/>
    </source>
</evidence>
<dbReference type="InterPro" id="IPR001650">
    <property type="entry name" value="Helicase_C-like"/>
</dbReference>
<dbReference type="PANTHER" id="PTHR30612">
    <property type="entry name" value="SECA INNER MEMBRANE COMPONENT OF SEC PROTEIN SECRETION SYSTEM"/>
    <property type="match status" value="1"/>
</dbReference>
<dbReference type="HAMAP" id="MF_01382">
    <property type="entry name" value="SecA"/>
    <property type="match status" value="1"/>
</dbReference>
<keyword evidence="5 15" id="KW-1003">Cell membrane</keyword>
<keyword evidence="6 15" id="KW-0963">Cytoplasm</keyword>
<dbReference type="Pfam" id="PF07516">
    <property type="entry name" value="SecA_SW"/>
    <property type="match status" value="1"/>
</dbReference>
<evidence type="ECO:0000256" key="11">
    <source>
        <dbReference type="ARBA" id="ARBA00022927"/>
    </source>
</evidence>
<dbReference type="GO" id="GO:0046872">
    <property type="term" value="F:metal ion binding"/>
    <property type="evidence" value="ECO:0007669"/>
    <property type="project" value="UniProtKB-KW"/>
</dbReference>
<evidence type="ECO:0000313" key="22">
    <source>
        <dbReference type="EMBL" id="KPJ54301.1"/>
    </source>
</evidence>
<evidence type="ECO:0000259" key="21">
    <source>
        <dbReference type="PROSITE" id="PS51196"/>
    </source>
</evidence>
<evidence type="ECO:0000256" key="17">
    <source>
        <dbReference type="SAM" id="Coils"/>
    </source>
</evidence>
<dbReference type="SMART" id="SM00958">
    <property type="entry name" value="SecA_PP_bind"/>
    <property type="match status" value="1"/>
</dbReference>
<dbReference type="Pfam" id="PF07517">
    <property type="entry name" value="SecA_DEAD"/>
    <property type="match status" value="1"/>
</dbReference>
<dbReference type="SMART" id="SM00957">
    <property type="entry name" value="SecA_DEAD"/>
    <property type="match status" value="1"/>
</dbReference>
<dbReference type="GO" id="GO:0065002">
    <property type="term" value="P:intracellular protein transmembrane transport"/>
    <property type="evidence" value="ECO:0007669"/>
    <property type="project" value="UniProtKB-UniRule"/>
</dbReference>
<dbReference type="GO" id="GO:0005829">
    <property type="term" value="C:cytosol"/>
    <property type="evidence" value="ECO:0007669"/>
    <property type="project" value="TreeGrafter"/>
</dbReference>
<dbReference type="InterPro" id="IPR011116">
    <property type="entry name" value="SecA_Wing/Scaffold"/>
</dbReference>
<evidence type="ECO:0000256" key="7">
    <source>
        <dbReference type="ARBA" id="ARBA00022723"/>
    </source>
</evidence>
<dbReference type="EC" id="7.4.2.8" evidence="15"/>
<dbReference type="InterPro" id="IPR004027">
    <property type="entry name" value="SEC_C_motif"/>
</dbReference>
<dbReference type="PROSITE" id="PS51196">
    <property type="entry name" value="SECA_MOTOR_DEAD"/>
    <property type="match status" value="1"/>
</dbReference>
<dbReference type="SUPFAM" id="SSF81886">
    <property type="entry name" value="Helical scaffold and wing domains of SecA"/>
    <property type="match status" value="1"/>
</dbReference>
<evidence type="ECO:0000256" key="15">
    <source>
        <dbReference type="HAMAP-Rule" id="MF_01382"/>
    </source>
</evidence>
<keyword evidence="9" id="KW-0862">Zinc</keyword>
<evidence type="ECO:0000259" key="20">
    <source>
        <dbReference type="PROSITE" id="PS51194"/>
    </source>
</evidence>
<dbReference type="Pfam" id="PF21090">
    <property type="entry name" value="P-loop_SecA"/>
    <property type="match status" value="1"/>
</dbReference>
<dbReference type="InterPro" id="IPR014001">
    <property type="entry name" value="Helicase_ATP-bd"/>
</dbReference>
<comment type="subunit">
    <text evidence="15">Monomer and homodimer. Part of the essential Sec protein translocation apparatus which comprises SecA, SecYEG and auxiliary proteins SecDF. Other proteins may also be involved.</text>
</comment>
<keyword evidence="17" id="KW-0175">Coiled coil</keyword>
<evidence type="ECO:0000256" key="13">
    <source>
        <dbReference type="ARBA" id="ARBA00023010"/>
    </source>
</evidence>
<feature type="binding site" evidence="15">
    <location>
        <position position="697"/>
    </location>
    <ligand>
        <name>ATP</name>
        <dbReference type="ChEBI" id="CHEBI:30616"/>
    </ligand>
</feature>
<dbReference type="AlphaFoldDB" id="A0A0S7WVT5"/>
<evidence type="ECO:0000313" key="23">
    <source>
        <dbReference type="Proteomes" id="UP000052008"/>
    </source>
</evidence>
<keyword evidence="7" id="KW-0479">Metal-binding</keyword>
<dbReference type="InterPro" id="IPR027417">
    <property type="entry name" value="P-loop_NTPase"/>
</dbReference>
<dbReference type="CDD" id="cd17928">
    <property type="entry name" value="DEXDc_SecA"/>
    <property type="match status" value="1"/>
</dbReference>
<reference evidence="22 23" key="1">
    <citation type="journal article" date="2015" name="Microbiome">
        <title>Genomic resolution of linkages in carbon, nitrogen, and sulfur cycling among widespread estuary sediment bacteria.</title>
        <authorList>
            <person name="Baker B.J."/>
            <person name="Lazar C.S."/>
            <person name="Teske A.P."/>
            <person name="Dick G.J."/>
        </authorList>
    </citation>
    <scope>NUCLEOTIDE SEQUENCE [LARGE SCALE GENOMIC DNA]</scope>
    <source>
        <strain evidence="22">DG_24</strain>
    </source>
</reference>
<evidence type="ECO:0000256" key="9">
    <source>
        <dbReference type="ARBA" id="ARBA00022833"/>
    </source>
</evidence>
<dbReference type="PATRIC" id="fig|1703770.3.peg.214"/>